<dbReference type="InterPro" id="IPR023867">
    <property type="entry name" value="Sulphatase_maturase_rSAM"/>
</dbReference>
<dbReference type="GO" id="GO:0016491">
    <property type="term" value="F:oxidoreductase activity"/>
    <property type="evidence" value="ECO:0007669"/>
    <property type="project" value="InterPro"/>
</dbReference>
<keyword evidence="1" id="KW-0949">S-adenosyl-L-methionine</keyword>
<accession>A0A2H0BG87</accession>
<evidence type="ECO:0000256" key="2">
    <source>
        <dbReference type="ARBA" id="ARBA00022723"/>
    </source>
</evidence>
<dbReference type="Pfam" id="PF04055">
    <property type="entry name" value="Radical_SAM"/>
    <property type="match status" value="1"/>
</dbReference>
<keyword evidence="4" id="KW-0411">Iron-sulfur</keyword>
<dbReference type="PANTHER" id="PTHR43273">
    <property type="entry name" value="ANAEROBIC SULFATASE-MATURATING ENZYME HOMOLOG ASLB-RELATED"/>
    <property type="match status" value="1"/>
</dbReference>
<dbReference type="CDD" id="cd01335">
    <property type="entry name" value="Radical_SAM"/>
    <property type="match status" value="1"/>
</dbReference>
<dbReference type="Gene3D" id="3.20.20.70">
    <property type="entry name" value="Aldolase class I"/>
    <property type="match status" value="1"/>
</dbReference>
<feature type="domain" description="Radical SAM core" evidence="5">
    <location>
        <begin position="1"/>
        <end position="107"/>
    </location>
</feature>
<dbReference type="EMBL" id="PCST01000004">
    <property type="protein sequence ID" value="PIP55998.1"/>
    <property type="molecule type" value="Genomic_DNA"/>
</dbReference>
<dbReference type="GO" id="GO:0046872">
    <property type="term" value="F:metal ion binding"/>
    <property type="evidence" value="ECO:0007669"/>
    <property type="project" value="UniProtKB-KW"/>
</dbReference>
<name>A0A2H0BG87_9BACT</name>
<keyword evidence="2" id="KW-0479">Metal-binding</keyword>
<evidence type="ECO:0000256" key="4">
    <source>
        <dbReference type="ARBA" id="ARBA00023014"/>
    </source>
</evidence>
<dbReference type="AlphaFoldDB" id="A0A2H0BG87"/>
<evidence type="ECO:0000259" key="5">
    <source>
        <dbReference type="PROSITE" id="PS51918"/>
    </source>
</evidence>
<comment type="caution">
    <text evidence="6">The sequence shown here is derived from an EMBL/GenBank/DDBJ whole genome shotgun (WGS) entry which is preliminary data.</text>
</comment>
<dbReference type="InterPro" id="IPR013785">
    <property type="entry name" value="Aldolase_TIM"/>
</dbReference>
<dbReference type="PANTHER" id="PTHR43273:SF8">
    <property type="entry name" value="RADICAL SAM DOMAIN PROTEIN"/>
    <property type="match status" value="1"/>
</dbReference>
<dbReference type="InterPro" id="IPR058240">
    <property type="entry name" value="rSAM_sf"/>
</dbReference>
<dbReference type="InterPro" id="IPR007197">
    <property type="entry name" value="rSAM"/>
</dbReference>
<keyword evidence="3" id="KW-0408">Iron</keyword>
<evidence type="ECO:0000256" key="1">
    <source>
        <dbReference type="ARBA" id="ARBA00022691"/>
    </source>
</evidence>
<dbReference type="PROSITE" id="PS51918">
    <property type="entry name" value="RADICAL_SAM"/>
    <property type="match status" value="1"/>
</dbReference>
<sequence>MKPLFDSVIIQPTSLCNLNCKYCYLANRDMNRKMAPAVIDRIVDAMKVCRHTFRVTWHGGEPMSSGLEHFQSLVQPMQTLMLRGLVQQVIQTNGTLIDEHWCDFFKE</sequence>
<dbReference type="GO" id="GO:0051536">
    <property type="term" value="F:iron-sulfur cluster binding"/>
    <property type="evidence" value="ECO:0007669"/>
    <property type="project" value="UniProtKB-KW"/>
</dbReference>
<evidence type="ECO:0000313" key="7">
    <source>
        <dbReference type="Proteomes" id="UP000229794"/>
    </source>
</evidence>
<evidence type="ECO:0000256" key="3">
    <source>
        <dbReference type="ARBA" id="ARBA00023004"/>
    </source>
</evidence>
<evidence type="ECO:0000313" key="6">
    <source>
        <dbReference type="EMBL" id="PIP55998.1"/>
    </source>
</evidence>
<dbReference type="SFLD" id="SFLDG01067">
    <property type="entry name" value="SPASM/twitch_domain_containing"/>
    <property type="match status" value="1"/>
</dbReference>
<protein>
    <recommendedName>
        <fullName evidence="5">Radical SAM core domain-containing protein</fullName>
    </recommendedName>
</protein>
<dbReference type="SUPFAM" id="SSF102114">
    <property type="entry name" value="Radical SAM enzymes"/>
    <property type="match status" value="1"/>
</dbReference>
<reference evidence="6 7" key="1">
    <citation type="submission" date="2017-09" db="EMBL/GenBank/DDBJ databases">
        <title>Depth-based differentiation of microbial function through sediment-hosted aquifers and enrichment of novel symbionts in the deep terrestrial subsurface.</title>
        <authorList>
            <person name="Probst A.J."/>
            <person name="Ladd B."/>
            <person name="Jarett J.K."/>
            <person name="Geller-Mcgrath D.E."/>
            <person name="Sieber C.M."/>
            <person name="Emerson J.B."/>
            <person name="Anantharaman K."/>
            <person name="Thomas B.C."/>
            <person name="Malmstrom R."/>
            <person name="Stieglmeier M."/>
            <person name="Klingl A."/>
            <person name="Woyke T."/>
            <person name="Ryan C.M."/>
            <person name="Banfield J.F."/>
        </authorList>
    </citation>
    <scope>NUCLEOTIDE SEQUENCE [LARGE SCALE GENOMIC DNA]</scope>
    <source>
        <strain evidence="6">CG22_combo_CG10-13_8_21_14_all_42_17</strain>
    </source>
</reference>
<organism evidence="6 7">
    <name type="scientific">Candidatus Zambryskibacteria bacterium CG22_combo_CG10-13_8_21_14_all_42_17</name>
    <dbReference type="NCBI Taxonomy" id="1975118"/>
    <lineage>
        <taxon>Bacteria</taxon>
        <taxon>Candidatus Zambryskiibacteriota</taxon>
    </lineage>
</organism>
<gene>
    <name evidence="6" type="ORF">COX06_00240</name>
</gene>
<dbReference type="Proteomes" id="UP000229794">
    <property type="component" value="Unassembled WGS sequence"/>
</dbReference>
<proteinExistence type="predicted"/>
<dbReference type="SFLD" id="SFLDS00029">
    <property type="entry name" value="Radical_SAM"/>
    <property type="match status" value="1"/>
</dbReference>